<accession>A0A6G6WL13</accession>
<dbReference type="EMBL" id="CP049257">
    <property type="protein sequence ID" value="QIG45924.1"/>
    <property type="molecule type" value="Genomic_DNA"/>
</dbReference>
<keyword evidence="1" id="KW-0560">Oxidoreductase</keyword>
<name>A0A6G6WL13_9ACTN</name>
<sequence>MGGPAFRAAANVPVLTEAFDQLVGAGRWVPREALGSFPIRFPHSVEPDDAGWHVEGSYASEHGPGWWTNVFSRERLLLVLFLFSDVAAEDAPTRIRVGSHVDVPAVLAPYGERGAPPHELGPLVDRASADRPVVLATGRLGDVFVCHPFLVHAAQPHHGRRPRLLGQPGLAPVVPVRLDRAEEESSVLETTIRDALAG</sequence>
<dbReference type="InterPro" id="IPR008775">
    <property type="entry name" value="Phytyl_CoA_dOase-like"/>
</dbReference>
<gene>
    <name evidence="1" type="ORF">G5V58_11675</name>
</gene>
<dbReference type="Proteomes" id="UP000502996">
    <property type="component" value="Chromosome"/>
</dbReference>
<dbReference type="Gene3D" id="2.60.120.620">
    <property type="entry name" value="q2cbj1_9rhob like domain"/>
    <property type="match status" value="1"/>
</dbReference>
<protein>
    <submittedName>
        <fullName evidence="1">Phytanoyl-CoA dioxygenase</fullName>
    </submittedName>
</protein>
<proteinExistence type="predicted"/>
<keyword evidence="2" id="KW-1185">Reference proteome</keyword>
<reference evidence="1 2" key="1">
    <citation type="submission" date="2020-02" db="EMBL/GenBank/DDBJ databases">
        <title>Full genome sequence of Nocardioides sp. R-3366.</title>
        <authorList>
            <person name="Im W.-T."/>
        </authorList>
    </citation>
    <scope>NUCLEOTIDE SEQUENCE [LARGE SCALE GENOMIC DNA]</scope>
    <source>
        <strain evidence="1 2">R-3366</strain>
    </source>
</reference>
<evidence type="ECO:0000313" key="1">
    <source>
        <dbReference type="EMBL" id="QIG45924.1"/>
    </source>
</evidence>
<evidence type="ECO:0000313" key="2">
    <source>
        <dbReference type="Proteomes" id="UP000502996"/>
    </source>
</evidence>
<keyword evidence="1" id="KW-0223">Dioxygenase</keyword>
<dbReference type="Pfam" id="PF05721">
    <property type="entry name" value="PhyH"/>
    <property type="match status" value="1"/>
</dbReference>
<dbReference type="GO" id="GO:0016706">
    <property type="term" value="F:2-oxoglutarate-dependent dioxygenase activity"/>
    <property type="evidence" value="ECO:0007669"/>
    <property type="project" value="UniProtKB-ARBA"/>
</dbReference>
<organism evidence="1 2">
    <name type="scientific">Nocardioides anomalus</name>
    <dbReference type="NCBI Taxonomy" id="2712223"/>
    <lineage>
        <taxon>Bacteria</taxon>
        <taxon>Bacillati</taxon>
        <taxon>Actinomycetota</taxon>
        <taxon>Actinomycetes</taxon>
        <taxon>Propionibacteriales</taxon>
        <taxon>Nocardioidaceae</taxon>
        <taxon>Nocardioides</taxon>
    </lineage>
</organism>
<dbReference type="AlphaFoldDB" id="A0A6G6WL13"/>
<dbReference type="KEGG" id="nano:G5V58_11675"/>
<dbReference type="SUPFAM" id="SSF51197">
    <property type="entry name" value="Clavaminate synthase-like"/>
    <property type="match status" value="1"/>
</dbReference>